<dbReference type="PANTHER" id="PTHR34041">
    <property type="entry name" value="PHOTOSYSTEM II REPAIR PROTEIN PSB27-H1, CHLOROPLASTIC"/>
    <property type="match status" value="1"/>
</dbReference>
<keyword evidence="1" id="KW-0564">Palmitate</keyword>
<comment type="function">
    <text evidence="1">Plays a role in the repair and/or biogenesis of the calcium-manganese-oxide cluster on the lumenal face of the thylakoid membrane. Its presence in a photosystem II (PSII) preparation prevents binding of some small extrinsic subunits and thus assembly of calcium-manganese-oxide cluster.</text>
</comment>
<dbReference type="PANTHER" id="PTHR34041:SF1">
    <property type="entry name" value="PHOTOSYSTEM II REPAIR PROTEIN PSB27-H1, CHLOROPLASTIC"/>
    <property type="match status" value="1"/>
</dbReference>
<dbReference type="Pfam" id="PF13326">
    <property type="entry name" value="PSII_Pbs27"/>
    <property type="match status" value="1"/>
</dbReference>
<dbReference type="GO" id="GO:0009523">
    <property type="term" value="C:photosystem II"/>
    <property type="evidence" value="ECO:0007669"/>
    <property type="project" value="InterPro"/>
</dbReference>
<sequence>MLKRLLALTLVVVVSTVGLAGCSGDNKGLTGDYRQDTLTVLDTLRTTLELSVDDPQREEVREKARKQLNEYAARYRRDEQVAGLRSFTTMQTALNALANYYTSAYATRPIPDKVKDRVSQEFAQVERALRREET</sequence>
<dbReference type="Proteomes" id="UP000010482">
    <property type="component" value="Chromosome"/>
</dbReference>
<dbReference type="Gene3D" id="1.20.58.810">
    <property type="entry name" value="Photosystem II Pbs27"/>
    <property type="match status" value="1"/>
</dbReference>
<keyword evidence="1" id="KW-0793">Thylakoid</keyword>
<dbReference type="GO" id="GO:0031977">
    <property type="term" value="C:thylakoid lumen"/>
    <property type="evidence" value="ECO:0007669"/>
    <property type="project" value="UniProtKB-UniRule"/>
</dbReference>
<evidence type="ECO:0000256" key="2">
    <source>
        <dbReference type="SAM" id="SignalP"/>
    </source>
</evidence>
<evidence type="ECO:0000313" key="3">
    <source>
        <dbReference type="EMBL" id="AFZ50930.1"/>
    </source>
</evidence>
<evidence type="ECO:0000256" key="1">
    <source>
        <dbReference type="HAMAP-Rule" id="MF_01481"/>
    </source>
</evidence>
<dbReference type="HOGENOM" id="CLU_112237_2_0_3"/>
<dbReference type="EMBL" id="CP003944">
    <property type="protein sequence ID" value="AFZ50930.1"/>
    <property type="molecule type" value="Genomic_DNA"/>
</dbReference>
<dbReference type="InterPro" id="IPR025585">
    <property type="entry name" value="PSII_Psb27"/>
</dbReference>
<dbReference type="PATRIC" id="fig|13035.3.peg.2627"/>
<organism evidence="3 4">
    <name type="scientific">Dactylococcopsis salina (strain PCC 8305)</name>
    <name type="common">Myxobactron salinum</name>
    <dbReference type="NCBI Taxonomy" id="13035"/>
    <lineage>
        <taxon>Bacteria</taxon>
        <taxon>Bacillati</taxon>
        <taxon>Cyanobacteriota</taxon>
        <taxon>Cyanophyceae</taxon>
        <taxon>Nodosilineales</taxon>
        <taxon>Cymatolegaceae</taxon>
        <taxon>Dactylococcopsis</taxon>
    </lineage>
</organism>
<dbReference type="GO" id="GO:0031676">
    <property type="term" value="C:plasma membrane-derived thylakoid membrane"/>
    <property type="evidence" value="ECO:0007669"/>
    <property type="project" value="UniProtKB-SubCell"/>
</dbReference>
<keyword evidence="4" id="KW-1185">Reference proteome</keyword>
<comment type="subcellular location">
    <subcellularLocation>
        <location evidence="1">Cellular thylakoid membrane</location>
        <topology evidence="1">Lipid-anchor</topology>
        <orientation evidence="1">Lumenal side</orientation>
    </subcellularLocation>
    <text evidence="1">Associated with PSII on the lumenal side of the thylakoid membrane.</text>
</comment>
<dbReference type="AlphaFoldDB" id="K9YX74"/>
<keyword evidence="1" id="KW-0472">Membrane</keyword>
<protein>
    <recommendedName>
        <fullName evidence="1">Photosystem II lipoprotein Psb27</fullName>
    </recommendedName>
    <alternativeName>
        <fullName evidence="1">Photosystem II 11 kDa protein</fullName>
    </alternativeName>
</protein>
<dbReference type="HAMAP" id="MF_01481">
    <property type="entry name" value="PSII_Psb27"/>
    <property type="match status" value="1"/>
</dbReference>
<comment type="subunit">
    <text evidence="1">Monomer. Forms a complex with a monomeric, partially assembled PSII. This is probably the complex in which D1 is assembled and/or replaced.</text>
</comment>
<keyword evidence="1" id="KW-0449">Lipoprotein</keyword>
<keyword evidence="1 2" id="KW-0732">Signal</keyword>
<proteinExistence type="inferred from homology"/>
<reference evidence="3" key="1">
    <citation type="submission" date="2012-04" db="EMBL/GenBank/DDBJ databases">
        <title>Finished genome of Dactylococcopsis salina PCC 8305.</title>
        <authorList>
            <consortium name="US DOE Joint Genome Institute"/>
            <person name="Gugger M."/>
            <person name="Coursin T."/>
            <person name="Rippka R."/>
            <person name="Tandeau De Marsac N."/>
            <person name="Huntemann M."/>
            <person name="Wei C.-L."/>
            <person name="Han J."/>
            <person name="Detter J.C."/>
            <person name="Han C."/>
            <person name="Tapia R."/>
            <person name="Daligault H."/>
            <person name="Chen A."/>
            <person name="Krypides N."/>
            <person name="Mavromatis K."/>
            <person name="Markowitz V."/>
            <person name="Szeto E."/>
            <person name="Ivanova N."/>
            <person name="Ovchinnikova G."/>
            <person name="Pagani I."/>
            <person name="Pati A."/>
            <person name="Goodwin L."/>
            <person name="Peters L."/>
            <person name="Pitluck S."/>
            <person name="Woyke T."/>
            <person name="Kerfeld C."/>
        </authorList>
    </citation>
    <scope>NUCLEOTIDE SEQUENCE [LARGE SCALE GENOMIC DNA]</scope>
    <source>
        <strain evidence="3">PCC 8305</strain>
    </source>
</reference>
<dbReference type="PROSITE" id="PS51257">
    <property type="entry name" value="PROKAR_LIPOPROTEIN"/>
    <property type="match status" value="1"/>
</dbReference>
<dbReference type="STRING" id="13035.Dacsa_2316"/>
<dbReference type="NCBIfam" id="TIGR03044">
    <property type="entry name" value="PS_II_psb27"/>
    <property type="match status" value="1"/>
</dbReference>
<dbReference type="InterPro" id="IPR017488">
    <property type="entry name" value="PSII_Psb27_cyano_bac"/>
</dbReference>
<evidence type="ECO:0000313" key="4">
    <source>
        <dbReference type="Proteomes" id="UP000010482"/>
    </source>
</evidence>
<dbReference type="KEGG" id="dsl:Dacsa_2316"/>
<dbReference type="GO" id="GO:0010207">
    <property type="term" value="P:photosystem II assembly"/>
    <property type="evidence" value="ECO:0007669"/>
    <property type="project" value="UniProtKB-UniRule"/>
</dbReference>
<feature type="signal peptide" evidence="2">
    <location>
        <begin position="1"/>
        <end position="20"/>
    </location>
</feature>
<dbReference type="GO" id="GO:0010206">
    <property type="term" value="P:photosystem II repair"/>
    <property type="evidence" value="ECO:0007669"/>
    <property type="project" value="UniProtKB-UniRule"/>
</dbReference>
<dbReference type="InterPro" id="IPR038450">
    <property type="entry name" value="PSII_Psb27_sf"/>
</dbReference>
<dbReference type="eggNOG" id="ENOG5031CPI">
    <property type="taxonomic scope" value="Bacteria"/>
</dbReference>
<name>K9YX74_DACS8</name>
<comment type="similarity">
    <text evidence="1">Belongs to the Psb27 family.</text>
</comment>
<feature type="chain" id="PRO_5008966961" description="Photosystem II lipoprotein Psb27" evidence="2">
    <location>
        <begin position="21"/>
        <end position="134"/>
    </location>
</feature>
<gene>
    <name evidence="1" type="primary">psb27</name>
    <name evidence="3" type="ORF">Dacsa_2316</name>
</gene>
<accession>K9YX74</accession>